<dbReference type="GeneID" id="66456030"/>
<dbReference type="KEGG" id="bgo:BM43_1525"/>
<evidence type="ECO:0000313" key="3">
    <source>
        <dbReference type="Proteomes" id="UP000029590"/>
    </source>
</evidence>
<name>A0A095XDJ3_BURGA</name>
<protein>
    <submittedName>
        <fullName evidence="1">Gp12</fullName>
    </submittedName>
</protein>
<dbReference type="Proteomes" id="UP000220629">
    <property type="component" value="Unassembled WGS sequence"/>
</dbReference>
<dbReference type="EMBL" id="JPGG01000015">
    <property type="protein sequence ID" value="KGC16707.1"/>
    <property type="molecule type" value="Genomic_DNA"/>
</dbReference>
<sequence>MKTAKGPRRSPRFALSSKPLYVHLSELERGELERAAQAQNRSLSSTARSLLIGAMRAARLAAGKPEG</sequence>
<dbReference type="EMBL" id="PDDY01000004">
    <property type="protein sequence ID" value="PEH40021.1"/>
    <property type="molecule type" value="Genomic_DNA"/>
</dbReference>
<proteinExistence type="predicted"/>
<dbReference type="Proteomes" id="UP000029590">
    <property type="component" value="Unassembled WGS sequence"/>
</dbReference>
<reference evidence="1 3" key="1">
    <citation type="submission" date="2014-04" db="EMBL/GenBank/DDBJ databases">
        <authorList>
            <person name="Bishop-Lilly K.A."/>
            <person name="Broomall S.M."/>
            <person name="Chain P.S."/>
            <person name="Chertkov O."/>
            <person name="Coyne S.R."/>
            <person name="Daligault H.E."/>
            <person name="Davenport K.W."/>
            <person name="Erkkila T."/>
            <person name="Frey K.G."/>
            <person name="Gibbons H.S."/>
            <person name="Gu W."/>
            <person name="Jaissle J."/>
            <person name="Johnson S.L."/>
            <person name="Koroleva G.I."/>
            <person name="Ladner J.T."/>
            <person name="Lo C.-C."/>
            <person name="Minogue T.D."/>
            <person name="Munk C."/>
            <person name="Palacios G.F."/>
            <person name="Redden C.L."/>
            <person name="Rosenzweig C.N."/>
            <person name="Scholz M.B."/>
            <person name="Teshima H."/>
            <person name="Xu Y."/>
        </authorList>
    </citation>
    <scope>NUCLEOTIDE SEQUENCE [LARGE SCALE GENOMIC DNA]</scope>
    <source>
        <strain evidence="1">Gladioli</strain>
        <strain evidence="3">gladioli</strain>
    </source>
</reference>
<evidence type="ECO:0000313" key="4">
    <source>
        <dbReference type="Proteomes" id="UP000220629"/>
    </source>
</evidence>
<accession>A0A095GH93</accession>
<dbReference type="AlphaFoldDB" id="A0A095XDJ3"/>
<reference evidence="2" key="3">
    <citation type="submission" date="2017-09" db="EMBL/GenBank/DDBJ databases">
        <title>FDA dAtabase for Regulatory Grade micrObial Sequences (FDA-ARGOS): Supporting development and validation of Infectious Disease Dx tests.</title>
        <authorList>
            <person name="Minogue T."/>
            <person name="Wolcott M."/>
            <person name="Wasieloski L."/>
            <person name="Aguilar W."/>
            <person name="Moore D."/>
            <person name="Tallon L.J."/>
            <person name="Sadzewicz L."/>
            <person name="Ott S."/>
            <person name="Zhao X."/>
            <person name="Nagaraj S."/>
            <person name="Vavikolanu K."/>
            <person name="Aluvathingal J."/>
            <person name="Nadendla S."/>
            <person name="Sichtig H."/>
        </authorList>
    </citation>
    <scope>NUCLEOTIDE SEQUENCE</scope>
    <source>
        <strain evidence="2">FDAARGOS_390</strain>
    </source>
</reference>
<evidence type="ECO:0000313" key="2">
    <source>
        <dbReference type="EMBL" id="PEH40021.1"/>
    </source>
</evidence>
<gene>
    <name evidence="2" type="ORF">CRM94_38055</name>
    <name evidence="1" type="ORF">DM48_4117</name>
</gene>
<organism evidence="2 4">
    <name type="scientific">Burkholderia gladioli</name>
    <name type="common">Pseudomonas marginata</name>
    <name type="synonym">Phytomonas marginata</name>
    <dbReference type="NCBI Taxonomy" id="28095"/>
    <lineage>
        <taxon>Bacteria</taxon>
        <taxon>Pseudomonadati</taxon>
        <taxon>Pseudomonadota</taxon>
        <taxon>Betaproteobacteria</taxon>
        <taxon>Burkholderiales</taxon>
        <taxon>Burkholderiaceae</taxon>
        <taxon>Burkholderia</taxon>
    </lineage>
</organism>
<comment type="caution">
    <text evidence="2">The sequence shown here is derived from an EMBL/GenBank/DDBJ whole genome shotgun (WGS) entry which is preliminary data.</text>
</comment>
<dbReference type="OrthoDB" id="9031199at2"/>
<dbReference type="OMA" id="ICIGKRH"/>
<accession>A0A095XDJ3</accession>
<evidence type="ECO:0000313" key="1">
    <source>
        <dbReference type="EMBL" id="KGC16707.1"/>
    </source>
</evidence>
<reference evidence="4" key="2">
    <citation type="submission" date="2017-09" db="EMBL/GenBank/DDBJ databases">
        <title>FDA dAtabase for Regulatory Grade micrObial Sequences (FDA-ARGOS): Supporting development and validation of Infectious Disease Dx tests.</title>
        <authorList>
            <person name="Minogue T."/>
            <person name="Wolcott M."/>
            <person name="Wasieloski L."/>
            <person name="Aguilar W."/>
            <person name="Moore D."/>
            <person name="Tallon L."/>
            <person name="Sadzewicz L."/>
            <person name="Ott S."/>
            <person name="Zhao X."/>
            <person name="Nagaraj S."/>
            <person name="Vavikolanu K."/>
            <person name="Aluvathingal J."/>
            <person name="Nadendla S."/>
            <person name="Sichtig H."/>
        </authorList>
    </citation>
    <scope>NUCLEOTIDE SEQUENCE [LARGE SCALE GENOMIC DNA]</scope>
    <source>
        <strain evidence="4">FDAARGOS_390</strain>
    </source>
</reference>
<dbReference type="RefSeq" id="WP_013696212.1">
    <property type="nucleotide sequence ID" value="NZ_CADEPO010000001.1"/>
</dbReference>